<dbReference type="InterPro" id="IPR010502">
    <property type="entry name" value="Carb-bd_dom_fam9"/>
</dbReference>
<reference evidence="4" key="1">
    <citation type="submission" date="2015-09" db="EMBL/GenBank/DDBJ databases">
        <title>Complete sequence of Algoriphagus sp. M8-2.</title>
        <authorList>
            <person name="Shintani M."/>
        </authorList>
    </citation>
    <scope>NUCLEOTIDE SEQUENCE [LARGE SCALE GENOMIC DNA]</scope>
    <source>
        <strain evidence="4">M8-2</strain>
    </source>
</reference>
<feature type="domain" description="Carbohydrate-binding" evidence="1">
    <location>
        <begin position="40"/>
        <end position="200"/>
    </location>
</feature>
<name>A0A142EKU0_9BACT</name>
<dbReference type="CDD" id="cd09618">
    <property type="entry name" value="CBM9_like_2"/>
    <property type="match status" value="1"/>
</dbReference>
<dbReference type="KEGG" id="alm:AO498_04945"/>
<dbReference type="PATRIC" id="fig|1727163.4.peg.1029"/>
<accession>A0A142EKU0</accession>
<dbReference type="GO" id="GO:0030246">
    <property type="term" value="F:carbohydrate binding"/>
    <property type="evidence" value="ECO:0007669"/>
    <property type="project" value="InterPro"/>
</dbReference>
<dbReference type="Proteomes" id="UP000073816">
    <property type="component" value="Chromosome"/>
</dbReference>
<sequence length="726" mass="82950">MRITLLIALALFFGLNSLFAQKINSDYRLHIRKASSEIRIDGVLDEQAWEEAEVATDFYMITPMDTSFARVKTDVRMSYDDQNLYLIVVNHHAVEGPYMVESLRRDFSFGKNDNFLLFMDPFEDLTNGFSFGANAAGAQWDGQMYNGGSVDLSWDNKWVSKVKNYEDKWIFEAAIPFKSIRYKKGITEWGINFSRLDLKTTEKSGWAPVPRQFPSASLAYTGTLVWDNPPPDAGANISVIPYVLGGVRKDHQNGGENSFRREVGVDAKISLTSSLNLDLTVNPDFSQVEVDRQVTNLDRFELFFPERRQFFLENGDLFAGFGYSTIRPFFSRRIGLNAPIQFGARLSGKLNKDWRIGAMNMQTGEVGESALPAQNFTVMALQRQVGARSNIGAIFVNKESLRYNPDEVAQGQPIYSQFNRNVGLEYNLASANNLWTGKAMVLKSFAPDGTGEGFVHAANLKYASGNLTWNWQHEYVSQNYTAEVGFVPRNGFFRISPMVGYRWFPKSEKILSHGPDFNVSMFFNTNGVQTDNTTYATYSVRFRSQSNLLGWVAYDFVKLQRPFDPTNFSGETLATGTEHSWNAVGLEYTSKPQSVFTYAFIGRVGGYYADGQRYNFTTDFGYRFQPYVSLAMSTNFNQIQLPQPWGDTRFWLIGPRVDVTMTNTLFFTAFVQYNEQIKNINLNTRFQWRFKPASDLFLVYTDNYLPAPFYTKNRSLVLKFTYWWNL</sequence>
<organism evidence="3 4">
    <name type="scientific">Algoriphagus sanaruensis</name>
    <dbReference type="NCBI Taxonomy" id="1727163"/>
    <lineage>
        <taxon>Bacteria</taxon>
        <taxon>Pseudomonadati</taxon>
        <taxon>Bacteroidota</taxon>
        <taxon>Cytophagia</taxon>
        <taxon>Cytophagales</taxon>
        <taxon>Cyclobacteriaceae</taxon>
        <taxon>Algoriphagus</taxon>
    </lineage>
</organism>
<proteinExistence type="predicted"/>
<dbReference type="STRING" id="1727163.AO498_04945"/>
<feature type="domain" description="DUF5916" evidence="2">
    <location>
        <begin position="238"/>
        <end position="341"/>
    </location>
</feature>
<protein>
    <submittedName>
        <fullName evidence="3">Hydrolase</fullName>
    </submittedName>
</protein>
<evidence type="ECO:0000313" key="4">
    <source>
        <dbReference type="Proteomes" id="UP000073816"/>
    </source>
</evidence>
<keyword evidence="4" id="KW-1185">Reference proteome</keyword>
<reference evidence="3 4" key="2">
    <citation type="journal article" date="2016" name="Genome Announc.">
        <title>Complete Genome Sequence of Algoriphagus sp. Strain M8-2, Isolated from a Brackish Lake.</title>
        <authorList>
            <person name="Muraguchi Y."/>
            <person name="Kushimoto K."/>
            <person name="Ohtsubo Y."/>
            <person name="Suzuki T."/>
            <person name="Dohra H."/>
            <person name="Kimbara K."/>
            <person name="Shintani M."/>
        </authorList>
    </citation>
    <scope>NUCLEOTIDE SEQUENCE [LARGE SCALE GENOMIC DNA]</scope>
    <source>
        <strain evidence="3 4">M8-2</strain>
    </source>
</reference>
<evidence type="ECO:0000259" key="1">
    <source>
        <dbReference type="Pfam" id="PF06452"/>
    </source>
</evidence>
<dbReference type="Pfam" id="PF19313">
    <property type="entry name" value="DUF5916"/>
    <property type="match status" value="2"/>
</dbReference>
<dbReference type="RefSeq" id="WP_067544386.1">
    <property type="nucleotide sequence ID" value="NZ_CP012836.1"/>
</dbReference>
<dbReference type="OrthoDB" id="9786766at2"/>
<feature type="domain" description="DUF5916" evidence="2">
    <location>
        <begin position="371"/>
        <end position="645"/>
    </location>
</feature>
<dbReference type="Pfam" id="PF06452">
    <property type="entry name" value="CBM9_1"/>
    <property type="match status" value="1"/>
</dbReference>
<dbReference type="InterPro" id="IPR045670">
    <property type="entry name" value="DUF5916"/>
</dbReference>
<evidence type="ECO:0000259" key="2">
    <source>
        <dbReference type="Pfam" id="PF19313"/>
    </source>
</evidence>
<evidence type="ECO:0000313" key="3">
    <source>
        <dbReference type="EMBL" id="AMQ55745.1"/>
    </source>
</evidence>
<dbReference type="EMBL" id="CP012836">
    <property type="protein sequence ID" value="AMQ55745.1"/>
    <property type="molecule type" value="Genomic_DNA"/>
</dbReference>
<dbReference type="GO" id="GO:0016052">
    <property type="term" value="P:carbohydrate catabolic process"/>
    <property type="evidence" value="ECO:0007669"/>
    <property type="project" value="InterPro"/>
</dbReference>
<dbReference type="AlphaFoldDB" id="A0A142EKU0"/>
<dbReference type="Gene3D" id="2.60.40.1190">
    <property type="match status" value="1"/>
</dbReference>
<gene>
    <name evidence="3" type="ORF">AO498_04945</name>
</gene>
<dbReference type="SUPFAM" id="SSF49344">
    <property type="entry name" value="CBD9-like"/>
    <property type="match status" value="1"/>
</dbReference>
<dbReference type="GO" id="GO:0004553">
    <property type="term" value="F:hydrolase activity, hydrolyzing O-glycosyl compounds"/>
    <property type="evidence" value="ECO:0007669"/>
    <property type="project" value="InterPro"/>
</dbReference>
<keyword evidence="3" id="KW-0378">Hydrolase</keyword>